<accession>A0A4C2EQV0</accession>
<dbReference type="InterPro" id="IPR012341">
    <property type="entry name" value="6hp_glycosidase-like_sf"/>
</dbReference>
<evidence type="ECO:0000313" key="3">
    <source>
        <dbReference type="EMBL" id="GCF15840.1"/>
    </source>
</evidence>
<protein>
    <submittedName>
        <fullName evidence="3">Glycosyl hydrolase</fullName>
    </submittedName>
</protein>
<keyword evidence="4" id="KW-1185">Reference proteome</keyword>
<dbReference type="InterPro" id="IPR010905">
    <property type="entry name" value="Glyco_hydro_88"/>
</dbReference>
<comment type="similarity">
    <text evidence="2">Belongs to the glycosyl hydrolase 88 family.</text>
</comment>
<dbReference type="Proteomes" id="UP000304382">
    <property type="component" value="Unassembled WGS sequence"/>
</dbReference>
<dbReference type="PANTHER" id="PTHR36845">
    <property type="entry name" value="HYDROLASE, PUTATIVE (AFU_ORTHOLOGUE AFUA_7G05090)-RELATED"/>
    <property type="match status" value="1"/>
</dbReference>
<proteinExistence type="inferred from homology"/>
<dbReference type="Pfam" id="PF07470">
    <property type="entry name" value="Glyco_hydro_88"/>
    <property type="match status" value="1"/>
</dbReference>
<name>A0A4C2EQV0_9EURY</name>
<evidence type="ECO:0000313" key="4">
    <source>
        <dbReference type="Proteomes" id="UP000304382"/>
    </source>
</evidence>
<dbReference type="RefSeq" id="WP_137685255.1">
    <property type="nucleotide sequence ID" value="NZ_BIXZ01000011.1"/>
</dbReference>
<dbReference type="InterPro" id="IPR008928">
    <property type="entry name" value="6-hairpin_glycosidase_sf"/>
</dbReference>
<keyword evidence="1 3" id="KW-0378">Hydrolase</keyword>
<dbReference type="SUPFAM" id="SSF48208">
    <property type="entry name" value="Six-hairpin glycosidases"/>
    <property type="match status" value="1"/>
</dbReference>
<dbReference type="OrthoDB" id="191966at2157"/>
<dbReference type="InterPro" id="IPR052369">
    <property type="entry name" value="UG_Glycosaminoglycan_Hydrolase"/>
</dbReference>
<dbReference type="GO" id="GO:0052757">
    <property type="term" value="F:chondroitin hydrolase activity"/>
    <property type="evidence" value="ECO:0007669"/>
    <property type="project" value="TreeGrafter"/>
</dbReference>
<gene>
    <name evidence="3" type="ORF">Harman_37750</name>
</gene>
<dbReference type="EMBL" id="BIXZ01000011">
    <property type="protein sequence ID" value="GCF15840.1"/>
    <property type="molecule type" value="Genomic_DNA"/>
</dbReference>
<dbReference type="PANTHER" id="PTHR36845:SF1">
    <property type="entry name" value="HYDROLASE, PUTATIVE (AFU_ORTHOLOGUE AFUA_7G05090)-RELATED"/>
    <property type="match status" value="1"/>
</dbReference>
<comment type="caution">
    <text evidence="3">The sequence shown here is derived from an EMBL/GenBank/DDBJ whole genome shotgun (WGS) entry which is preliminary data.</text>
</comment>
<organism evidence="3 4">
    <name type="scientific">Haloarcula mannanilytica</name>
    <dbReference type="NCBI Taxonomy" id="2509225"/>
    <lineage>
        <taxon>Archaea</taxon>
        <taxon>Methanobacteriati</taxon>
        <taxon>Methanobacteriota</taxon>
        <taxon>Stenosarchaea group</taxon>
        <taxon>Halobacteria</taxon>
        <taxon>Halobacteriales</taxon>
        <taxon>Haloarculaceae</taxon>
        <taxon>Haloarcula</taxon>
    </lineage>
</organism>
<evidence type="ECO:0000256" key="1">
    <source>
        <dbReference type="ARBA" id="ARBA00022801"/>
    </source>
</evidence>
<reference evidence="3 4" key="1">
    <citation type="submission" date="2019-02" db="EMBL/GenBank/DDBJ databases">
        <title>Haloarcula mannanilyticum sp. nov., a mannan degrading haloarchaeon isolated from commercial salt.</title>
        <authorList>
            <person name="Enomoto S."/>
            <person name="Shimane Y."/>
            <person name="Kamekura M."/>
            <person name="Ito T."/>
            <person name="Moriya O."/>
            <person name="Ihara K."/>
            <person name="Takahashi-Ando N."/>
            <person name="Fukushima Y."/>
            <person name="Yoshida Y."/>
            <person name="Usama R."/>
            <person name="Takai K."/>
            <person name="Minegishi H."/>
        </authorList>
    </citation>
    <scope>NUCLEOTIDE SEQUENCE [LARGE SCALE GENOMIC DNA]</scope>
    <source>
        <strain evidence="3 4">MD130-1</strain>
    </source>
</reference>
<dbReference type="GO" id="GO:0000272">
    <property type="term" value="P:polysaccharide catabolic process"/>
    <property type="evidence" value="ECO:0007669"/>
    <property type="project" value="TreeGrafter"/>
</dbReference>
<dbReference type="AlphaFoldDB" id="A0A4C2EQV0"/>
<sequence length="402" mass="44683">MSRAPEALLHAVGDTGLPDRYTTPPVVDRTDLELALSNAIDSIDENLDEFYDRFPAPSSENLVYSSTNNMSGWTTSFWTGLCWLAYEVTGHDRFRGAAETQLETFERRLESGEVKTHDLGFLYTLSAIAGYRLTSNEQYRSAALTAADRLVERFWDAPGLIQAWGDHESDEESWERGRMIVDSMMNLPLLFWASETTGDSTYASVAETHARTNAQHVVRPDGSTFHTFKCDVESGAPLGGETAQGYDADSCWSRGQTWAIYGYAVAAEYADEGAYAQLSAKLANYYLSNVEDDHVPCWDFDAPVDQRYRDTSAAAIAACGLDELAGQLPFADTRARGYENAAIATLGSLAADYTTEERDSNGLLTEGAYDPTDGDYDECCIWGDYFYVEGLVRATQHWSRYW</sequence>
<dbReference type="Gene3D" id="1.50.10.10">
    <property type="match status" value="1"/>
</dbReference>
<evidence type="ECO:0000256" key="2">
    <source>
        <dbReference type="ARBA" id="ARBA00038358"/>
    </source>
</evidence>